<keyword evidence="3" id="KW-1185">Reference proteome</keyword>
<evidence type="ECO:0000256" key="1">
    <source>
        <dbReference type="SAM" id="SignalP"/>
    </source>
</evidence>
<feature type="chain" id="PRO_5020723408" evidence="1">
    <location>
        <begin position="24"/>
        <end position="118"/>
    </location>
</feature>
<protein>
    <submittedName>
        <fullName evidence="2">Uncharacterized protein</fullName>
    </submittedName>
</protein>
<feature type="signal peptide" evidence="1">
    <location>
        <begin position="1"/>
        <end position="23"/>
    </location>
</feature>
<dbReference type="KEGG" id="plue:EWM63_13790"/>
<dbReference type="Proteomes" id="UP000290637">
    <property type="component" value="Chromosome"/>
</dbReference>
<dbReference type="AlphaFoldDB" id="A0A4P6KXZ9"/>
<organism evidence="2 3">
    <name type="scientific">Pseudoduganella lutea</name>
    <dbReference type="NCBI Taxonomy" id="321985"/>
    <lineage>
        <taxon>Bacteria</taxon>
        <taxon>Pseudomonadati</taxon>
        <taxon>Pseudomonadota</taxon>
        <taxon>Betaproteobacteria</taxon>
        <taxon>Burkholderiales</taxon>
        <taxon>Oxalobacteraceae</taxon>
        <taxon>Telluria group</taxon>
        <taxon>Pseudoduganella</taxon>
    </lineage>
</organism>
<accession>A0A4P6KXZ9</accession>
<proteinExistence type="predicted"/>
<evidence type="ECO:0000313" key="3">
    <source>
        <dbReference type="Proteomes" id="UP000290637"/>
    </source>
</evidence>
<reference evidence="2 3" key="1">
    <citation type="submission" date="2019-02" db="EMBL/GenBank/DDBJ databases">
        <title>Draft Genome Sequences of Six Type Strains of the Genus Massilia.</title>
        <authorList>
            <person name="Miess H."/>
            <person name="Frediansyhah A."/>
            <person name="Gross H."/>
        </authorList>
    </citation>
    <scope>NUCLEOTIDE SEQUENCE [LARGE SCALE GENOMIC DNA]</scope>
    <source>
        <strain evidence="2 3">DSM 17473</strain>
    </source>
</reference>
<dbReference type="RefSeq" id="WP_130187047.1">
    <property type="nucleotide sequence ID" value="NZ_CP035913.1"/>
</dbReference>
<dbReference type="OrthoDB" id="8563102at2"/>
<evidence type="ECO:0000313" key="2">
    <source>
        <dbReference type="EMBL" id="QBE63926.1"/>
    </source>
</evidence>
<keyword evidence="1" id="KW-0732">Signal</keyword>
<dbReference type="EMBL" id="CP035913">
    <property type="protein sequence ID" value="QBE63926.1"/>
    <property type="molecule type" value="Genomic_DNA"/>
</dbReference>
<name>A0A4P6KXZ9_9BURK</name>
<gene>
    <name evidence="2" type="ORF">EWM63_13790</name>
</gene>
<sequence length="118" mass="12691">MRPILAAALLLPSLAGATPAAPANDFPTVARVEYVLECMNNHGGKQETLYQCACVIDRVGAQLAYDDYVTMSAALRYQTLEGPRGAEFRDPPGVKAMAAKYKTIQADAAKACMLRQRG</sequence>